<keyword evidence="2" id="KW-1185">Reference proteome</keyword>
<name>A0AAE3NAR3_9BURK</name>
<protein>
    <submittedName>
        <fullName evidence="1">Hydroxymyristoyl-ACP dehydratase</fullName>
    </submittedName>
</protein>
<dbReference type="Pfam" id="PF22817">
    <property type="entry name" value="ApeP-like"/>
    <property type="match status" value="1"/>
</dbReference>
<dbReference type="EMBL" id="JAQIPB010000008">
    <property type="protein sequence ID" value="MDA7418201.1"/>
    <property type="molecule type" value="Genomic_DNA"/>
</dbReference>
<comment type="caution">
    <text evidence="1">The sequence shown here is derived from an EMBL/GenBank/DDBJ whole genome shotgun (WGS) entry which is preliminary data.</text>
</comment>
<dbReference type="Proteomes" id="UP001212602">
    <property type="component" value="Unassembled WGS sequence"/>
</dbReference>
<dbReference type="AlphaFoldDB" id="A0AAE3NAR3"/>
<dbReference type="InterPro" id="IPR029069">
    <property type="entry name" value="HotDog_dom_sf"/>
</dbReference>
<reference evidence="1" key="1">
    <citation type="submission" date="2023-01" db="EMBL/GenBank/DDBJ databases">
        <title>Xenophilus mangrovi sp. nov., isolated from soil of Mangrove nature reserve.</title>
        <authorList>
            <person name="Xu S."/>
            <person name="Liu Z."/>
            <person name="Xu Y."/>
        </authorList>
    </citation>
    <scope>NUCLEOTIDE SEQUENCE</scope>
    <source>
        <strain evidence="1">YW8</strain>
    </source>
</reference>
<dbReference type="SUPFAM" id="SSF54637">
    <property type="entry name" value="Thioesterase/thiol ester dehydrase-isomerase"/>
    <property type="match status" value="1"/>
</dbReference>
<evidence type="ECO:0000313" key="1">
    <source>
        <dbReference type="EMBL" id="MDA7418201.1"/>
    </source>
</evidence>
<proteinExistence type="predicted"/>
<evidence type="ECO:0000313" key="2">
    <source>
        <dbReference type="Proteomes" id="UP001212602"/>
    </source>
</evidence>
<gene>
    <name evidence="1" type="ORF">PGB34_17690</name>
</gene>
<accession>A0AAE3NAR3</accession>
<dbReference type="InterPro" id="IPR016776">
    <property type="entry name" value="ApeP-like_dehydratase"/>
</dbReference>
<organism evidence="1 2">
    <name type="scientific">Xenophilus arseniciresistens</name>
    <dbReference type="NCBI Taxonomy" id="1283306"/>
    <lineage>
        <taxon>Bacteria</taxon>
        <taxon>Pseudomonadati</taxon>
        <taxon>Pseudomonadota</taxon>
        <taxon>Betaproteobacteria</taxon>
        <taxon>Burkholderiales</taxon>
        <taxon>Comamonadaceae</taxon>
        <taxon>Xenophilus</taxon>
    </lineage>
</organism>
<sequence length="132" mass="13925">MCLLERLEAWDAQTIHCTSSTHQHADNPLRTASGLLAPCAIEYAAQAMALHGGLTAAPDQPPSAGYIASTRNVRLHRLSLHDAPTPLHLHAQRLSGDAQQVMYAFRVTDGEGAAVADGRAVVVLNTPLPAGS</sequence>